<dbReference type="EMBL" id="HE576756">
    <property type="protein sequence ID" value="CCC70372.1"/>
    <property type="molecule type" value="Genomic_DNA"/>
</dbReference>
<feature type="domain" description="Lethal giant larvae (Lgl)-like C-terminal" evidence="4">
    <location>
        <begin position="543"/>
        <end position="942"/>
    </location>
</feature>
<dbReference type="Gene3D" id="2.130.10.10">
    <property type="entry name" value="YVTN repeat-like/Quinoprotein amine dehydrogenase"/>
    <property type="match status" value="1"/>
</dbReference>
<dbReference type="GO" id="GO:0005096">
    <property type="term" value="F:GTPase activator activity"/>
    <property type="evidence" value="ECO:0007669"/>
    <property type="project" value="TreeGrafter"/>
</dbReference>
<evidence type="ECO:0000313" key="5">
    <source>
        <dbReference type="EMBL" id="CCC70372.1"/>
    </source>
</evidence>
<dbReference type="STRING" id="1064592.G0VFV3"/>
<keyword evidence="6" id="KW-1185">Reference proteome</keyword>
<dbReference type="FunCoup" id="G0VFV3">
    <property type="interactions" value="141"/>
</dbReference>
<dbReference type="GO" id="GO:0031267">
    <property type="term" value="F:small GTPase binding"/>
    <property type="evidence" value="ECO:0007669"/>
    <property type="project" value="EnsemblFungi"/>
</dbReference>
<dbReference type="GO" id="GO:0005886">
    <property type="term" value="C:plasma membrane"/>
    <property type="evidence" value="ECO:0007669"/>
    <property type="project" value="EnsemblFungi"/>
</dbReference>
<accession>G0VFV3</accession>
<dbReference type="SUPFAM" id="SSF50978">
    <property type="entry name" value="WD40 repeat-like"/>
    <property type="match status" value="2"/>
</dbReference>
<evidence type="ECO:0000256" key="2">
    <source>
        <dbReference type="ARBA" id="ARBA00022483"/>
    </source>
</evidence>
<dbReference type="KEGG" id="ncs:NCAS_0E03020"/>
<organism evidence="5 6">
    <name type="scientific">Naumovozyma castellii</name>
    <name type="common">Yeast</name>
    <name type="synonym">Saccharomyces castellii</name>
    <dbReference type="NCBI Taxonomy" id="27288"/>
    <lineage>
        <taxon>Eukaryota</taxon>
        <taxon>Fungi</taxon>
        <taxon>Dikarya</taxon>
        <taxon>Ascomycota</taxon>
        <taxon>Saccharomycotina</taxon>
        <taxon>Saccharomycetes</taxon>
        <taxon>Saccharomycetales</taxon>
        <taxon>Saccharomycetaceae</taxon>
        <taxon>Naumovozyma</taxon>
    </lineage>
</organism>
<dbReference type="InterPro" id="IPR015943">
    <property type="entry name" value="WD40/YVTN_repeat-like_dom_sf"/>
</dbReference>
<reference evidence="5 6" key="1">
    <citation type="journal article" date="2011" name="Proc. Natl. Acad. Sci. U.S.A.">
        <title>Evolutionary erosion of yeast sex chromosomes by mating-type switching accidents.</title>
        <authorList>
            <person name="Gordon J.L."/>
            <person name="Armisen D."/>
            <person name="Proux-Wera E."/>
            <person name="Oheigeartaigh S.S."/>
            <person name="Byrne K.P."/>
            <person name="Wolfe K.H."/>
        </authorList>
    </citation>
    <scope>NUCLEOTIDE SEQUENCE [LARGE SCALE GENOMIC DNA]</scope>
    <source>
        <strain evidence="6">ATCC 76901 / BCRC 22586 / CBS 4309 / NBRC 1992 / NRRL Y-12630</strain>
    </source>
</reference>
<dbReference type="Proteomes" id="UP000001640">
    <property type="component" value="Chromosome 5"/>
</dbReference>
<dbReference type="eggNOG" id="KOG1983">
    <property type="taxonomic scope" value="Eukaryota"/>
</dbReference>
<dbReference type="GO" id="GO:0045159">
    <property type="term" value="F:myosin II binding"/>
    <property type="evidence" value="ECO:0007669"/>
    <property type="project" value="TreeGrafter"/>
</dbReference>
<dbReference type="HOGENOM" id="CLU_006030_0_0_1"/>
<keyword evidence="2" id="KW-0268">Exocytosis</keyword>
<name>G0VFV3_NAUCA</name>
<dbReference type="InParanoid" id="G0VFV3"/>
<comment type="similarity">
    <text evidence="1">Belongs to the WD repeat L(2)GL family.</text>
</comment>
<dbReference type="PANTHER" id="PTHR10241:SF25">
    <property type="entry name" value="TOMOSYN, ISOFORM C"/>
    <property type="match status" value="1"/>
</dbReference>
<reference key="2">
    <citation type="submission" date="2011-08" db="EMBL/GenBank/DDBJ databases">
        <title>Genome sequence of Naumovozyma castellii.</title>
        <authorList>
            <person name="Gordon J.L."/>
            <person name="Armisen D."/>
            <person name="Proux-Wera E."/>
            <person name="OhEigeartaigh S.S."/>
            <person name="Byrne K.P."/>
            <person name="Wolfe K.H."/>
        </authorList>
    </citation>
    <scope>NUCLEOTIDE SEQUENCE</scope>
    <source>
        <strain>Type strain:CBS 4309</strain>
    </source>
</reference>
<gene>
    <name evidence="5" type="primary">NCAS0E03020</name>
    <name evidence="5" type="ordered locus">NCAS_0E03020</name>
</gene>
<feature type="compositionally biased region" description="Basic residues" evidence="3">
    <location>
        <begin position="1"/>
        <end position="10"/>
    </location>
</feature>
<dbReference type="InterPro" id="IPR036322">
    <property type="entry name" value="WD40_repeat_dom_sf"/>
</dbReference>
<feature type="compositionally biased region" description="Low complexity" evidence="3">
    <location>
        <begin position="17"/>
        <end position="29"/>
    </location>
</feature>
<evidence type="ECO:0000313" key="6">
    <source>
        <dbReference type="Proteomes" id="UP000001640"/>
    </source>
</evidence>
<dbReference type="GO" id="GO:0019905">
    <property type="term" value="F:syntaxin binding"/>
    <property type="evidence" value="ECO:0007669"/>
    <property type="project" value="TreeGrafter"/>
</dbReference>
<dbReference type="GO" id="GO:0006887">
    <property type="term" value="P:exocytosis"/>
    <property type="evidence" value="ECO:0007669"/>
    <property type="project" value="UniProtKB-KW"/>
</dbReference>
<dbReference type="GO" id="GO:0005829">
    <property type="term" value="C:cytosol"/>
    <property type="evidence" value="ECO:0007669"/>
    <property type="project" value="EnsemblFungi"/>
</dbReference>
<dbReference type="AlphaFoldDB" id="G0VFV3"/>
<dbReference type="GO" id="GO:0030010">
    <property type="term" value="P:establishment of cell polarity"/>
    <property type="evidence" value="ECO:0007669"/>
    <property type="project" value="EnsemblFungi"/>
</dbReference>
<dbReference type="GO" id="GO:0007264">
    <property type="term" value="P:small GTPase-mediated signal transduction"/>
    <property type="evidence" value="ECO:0007669"/>
    <property type="project" value="EnsemblFungi"/>
</dbReference>
<feature type="region of interest" description="Disordered" evidence="3">
    <location>
        <begin position="1"/>
        <end position="36"/>
    </location>
</feature>
<dbReference type="InterPro" id="IPR013905">
    <property type="entry name" value="Lgl_C_dom"/>
</dbReference>
<dbReference type="GeneID" id="96904001"/>
<sequence length="1034" mass="114223">MDMFKSKRLKNVSNPFKSNKSSNGESKGSATKQSKTAPISKNINVPQIPSVSSNSKLFNIRELFNFGMNGKVISLAFDYTQSLLALATETGELHIYGQNQVEVIFSVQTKAPIVRMSFVKGIYLVAVDAKDTILVMSIYSKKVLTTVFSPSKVTCMETDPSLDWVLFGLQSGSVIIYDIDRNQMSTTKIENLQKSKFFPKDRLSPVVSIQWNPRDVGTILISYEQVTVTYSLIDAEIKQQFIYDLPPFAPGGDPSKNVDQLRRPTVIQSLYHPNSLHILTVHADNSLVFWDANTGQLIQARSLLETDVNIPQQGLINNPSKEAKPDIVKIAWIAQNNPEYTSLLIATKSRMGTELLQGFTMIDLGGTPLYTITSYDGMSNYYSKTTKEKYFVLNNKSPMETFLPIPRRSPYFAGCHDPGFILILLEDGEVETLLYPSGFFTSKASLFPPNLSWIRPAVTKSMAVAVPKKVWLGMMSANANKDSLLKGGMLAKKPIRRQEFRSAIVTGHTNGSVRIWDASHGEIDDAVVFDINVAQILNRSIHISVEQISFATETLELAMAVETGDVVLFKFETNQFFDPQNQNKAKDLEMEFRRFSLNDYKQILIDVRSRASKLVKQGFMPSTVVHANKGKVSALKNSNIGFVGIGYEDGTFYVIDRRGPAIIYGENMRHIPGIRSQSVTSVEFAIMEYGEDGYSSILLFCGTDAGELITYKILPEVGGRFGVQFVEVIRSNDHGSVLEIEAFAKDTHMSCSATIAKMQALSKGLPVAGYVSVSGLNDVRILKMGKSKESHKSFKYPLAATGVSTVPILSPKEGRKFKTVLTTLLVNGDIKIFSVPDLKELKSSHSPAPVHSQYIRGSSVLSNGEVAVRVSQYKMTLLTIVSEDALGSSSTDNNATDTLYNPNLRIPYRPQVNTLQWARGTVYCTPDQLDLLLGGERRSASKYKESAIANGTLTLKPTTGSNGRDALQEHGYTKPIRHATKGRYSVLKSVSRTVETHWDALEDGFNDYATALGEGMNDAVEQTGKDIVKGSLGI</sequence>
<dbReference type="Pfam" id="PF08596">
    <property type="entry name" value="Lgl_C"/>
    <property type="match status" value="1"/>
</dbReference>
<dbReference type="OMA" id="QIYVFGQ"/>
<dbReference type="OrthoDB" id="19944at2759"/>
<evidence type="ECO:0000256" key="1">
    <source>
        <dbReference type="ARBA" id="ARBA00008070"/>
    </source>
</evidence>
<proteinExistence type="inferred from homology"/>
<dbReference type="RefSeq" id="XP_003676729.1">
    <property type="nucleotide sequence ID" value="XM_003676681.1"/>
</dbReference>
<protein>
    <recommendedName>
        <fullName evidence="4">Lethal giant larvae (Lgl)-like C-terminal domain-containing protein</fullName>
    </recommendedName>
</protein>
<evidence type="ECO:0000259" key="4">
    <source>
        <dbReference type="Pfam" id="PF08596"/>
    </source>
</evidence>
<dbReference type="SMART" id="SM00320">
    <property type="entry name" value="WD40"/>
    <property type="match status" value="4"/>
</dbReference>
<dbReference type="InterPro" id="IPR001680">
    <property type="entry name" value="WD40_rpt"/>
</dbReference>
<dbReference type="PANTHER" id="PTHR10241">
    <property type="entry name" value="LETHAL 2 GIANT LARVAE PROTEIN"/>
    <property type="match status" value="1"/>
</dbReference>
<dbReference type="GO" id="GO:0043332">
    <property type="term" value="C:mating projection tip"/>
    <property type="evidence" value="ECO:0007669"/>
    <property type="project" value="EnsemblFungi"/>
</dbReference>
<dbReference type="GO" id="GO:0006893">
    <property type="term" value="P:Golgi to plasma membrane transport"/>
    <property type="evidence" value="ECO:0007669"/>
    <property type="project" value="EnsemblFungi"/>
</dbReference>
<evidence type="ECO:0000256" key="3">
    <source>
        <dbReference type="SAM" id="MobiDB-lite"/>
    </source>
</evidence>